<sequence length="1012" mass="111914">MVLGLKSKKKKGASIRIDYAVHIEEIKPWPPSDSLKSVQSVLLQWQNGDQNSGSFLTVAGDTNIVFNESFTLPLTLRREKKALDKFQKNFLEFSLYEPRKEKGTKGQLLGTAIINLADFGVIEDIITIAAPLSCKKSSKNSMQPELFVHIEPLDKNSSKSSPNIRSSRTSIDDGQGSHADLDDDESEIASFTDDDISSHSSQTLGSSTFEVARASPSQNDKHLTAIILQNGPQPANETTGQERSNGNLPPLQSVSSSSDVADPVNTSNSRFSERSMTLAQKKPIPPSIQSYSSFTGYPDINGKSKNYIKNLERGSEVPGFRKEGKTGGNAQELVKEDNISRVAPKFTSSGSNQSSQDQKDSEGDTAFFDDEYLHLMGADEETVDKSSIESMRRQATMRNSSSIRKSLGVQMTNGRLKHVKSELYDSSGRNKLFGNTENAAKVHTADGDGTNMKTTKKKKDELSGGKSSTTADAEKKEIRNKVSEIKIESESKIKMLEEELSEAAVLEVGLYSVVAEHGSSINKVHAPARRLSRFYFHACKENSRAKQASAARAAISGLVLVSKACGNDVPRLTFWLSNTIVLRAIISQTATEVPHLNRGHLEKINTRASMSKSSTTSSKRDEGSSVESNSLEESDGWEDTETFVVALERTESWIFSRIIESIWWQTLTPHMQTAVAKANGKSKGTNTKKSSASKYGLGDQEQGNFSIELWKKAFRDACERLCPIRTEGHECGCLPLMARLVMEQLVIRLDVAMFNAILRESAEDMPSDPVSDPISDPRVLPILAGNLSFGAGAQLKNAIGNWSRWLSDLFEIEDNESPENNNVIADERGLESSSFKPFRLLNALSDVMMLPFEMLTDKSARREVCPLLGASLIRQVFCNFVPDQFCPYPIPQNVIDALDDEDDEIDASTETITSHPCTAPQTIYSPPQVTSLANFVREVGNHTIQRNGSSLLKKSYTSDDELDELDTRLTYIIADNSRISAPRKVECLPKGKWSRKVSRYELLRKIWNDYEE</sequence>
<accession>A0ACC0C392</accession>
<reference evidence="2" key="1">
    <citation type="journal article" date="2023" name="Nat. Plants">
        <title>Single-cell RNA sequencing provides a high-resolution roadmap for understanding the multicellular compartmentation of specialized metabolism.</title>
        <authorList>
            <person name="Sun S."/>
            <person name="Shen X."/>
            <person name="Li Y."/>
            <person name="Li Y."/>
            <person name="Wang S."/>
            <person name="Li R."/>
            <person name="Zhang H."/>
            <person name="Shen G."/>
            <person name="Guo B."/>
            <person name="Wei J."/>
            <person name="Xu J."/>
            <person name="St-Pierre B."/>
            <person name="Chen S."/>
            <person name="Sun C."/>
        </authorList>
    </citation>
    <scope>NUCLEOTIDE SEQUENCE [LARGE SCALE GENOMIC DNA]</scope>
</reference>
<keyword evidence="2" id="KW-1185">Reference proteome</keyword>
<evidence type="ECO:0000313" key="2">
    <source>
        <dbReference type="Proteomes" id="UP001060085"/>
    </source>
</evidence>
<gene>
    <name evidence="1" type="ORF">M9H77_10300</name>
</gene>
<organism evidence="1 2">
    <name type="scientific">Catharanthus roseus</name>
    <name type="common">Madagascar periwinkle</name>
    <name type="synonym">Vinca rosea</name>
    <dbReference type="NCBI Taxonomy" id="4058"/>
    <lineage>
        <taxon>Eukaryota</taxon>
        <taxon>Viridiplantae</taxon>
        <taxon>Streptophyta</taxon>
        <taxon>Embryophyta</taxon>
        <taxon>Tracheophyta</taxon>
        <taxon>Spermatophyta</taxon>
        <taxon>Magnoliopsida</taxon>
        <taxon>eudicotyledons</taxon>
        <taxon>Gunneridae</taxon>
        <taxon>Pentapetalae</taxon>
        <taxon>asterids</taxon>
        <taxon>lamiids</taxon>
        <taxon>Gentianales</taxon>
        <taxon>Apocynaceae</taxon>
        <taxon>Rauvolfioideae</taxon>
        <taxon>Vinceae</taxon>
        <taxon>Catharanthinae</taxon>
        <taxon>Catharanthus</taxon>
    </lineage>
</organism>
<protein>
    <submittedName>
        <fullName evidence="1">Uncharacterized protein</fullName>
    </submittedName>
</protein>
<name>A0ACC0C392_CATRO</name>
<comment type="caution">
    <text evidence="1">The sequence shown here is derived from an EMBL/GenBank/DDBJ whole genome shotgun (WGS) entry which is preliminary data.</text>
</comment>
<dbReference type="EMBL" id="CM044702">
    <property type="protein sequence ID" value="KAI5679350.1"/>
    <property type="molecule type" value="Genomic_DNA"/>
</dbReference>
<evidence type="ECO:0000313" key="1">
    <source>
        <dbReference type="EMBL" id="KAI5679350.1"/>
    </source>
</evidence>
<proteinExistence type="predicted"/>
<dbReference type="Proteomes" id="UP001060085">
    <property type="component" value="Linkage Group LG02"/>
</dbReference>